<keyword evidence="1" id="KW-0472">Membrane</keyword>
<organism evidence="2 3">
    <name type="scientific">Octopus vulgaris</name>
    <name type="common">Common octopus</name>
    <dbReference type="NCBI Taxonomy" id="6645"/>
    <lineage>
        <taxon>Eukaryota</taxon>
        <taxon>Metazoa</taxon>
        <taxon>Spiralia</taxon>
        <taxon>Lophotrochozoa</taxon>
        <taxon>Mollusca</taxon>
        <taxon>Cephalopoda</taxon>
        <taxon>Coleoidea</taxon>
        <taxon>Octopodiformes</taxon>
        <taxon>Octopoda</taxon>
        <taxon>Incirrata</taxon>
        <taxon>Octopodidae</taxon>
        <taxon>Octopus</taxon>
    </lineage>
</organism>
<evidence type="ECO:0000313" key="3">
    <source>
        <dbReference type="Proteomes" id="UP001162480"/>
    </source>
</evidence>
<evidence type="ECO:0000256" key="1">
    <source>
        <dbReference type="SAM" id="Phobius"/>
    </source>
</evidence>
<name>A0AA36EZP3_OCTVU</name>
<feature type="transmembrane region" description="Helical" evidence="1">
    <location>
        <begin position="36"/>
        <end position="61"/>
    </location>
</feature>
<dbReference type="EMBL" id="OX597815">
    <property type="protein sequence ID" value="CAI9717713.1"/>
    <property type="molecule type" value="Genomic_DNA"/>
</dbReference>
<proteinExistence type="predicted"/>
<keyword evidence="1" id="KW-1133">Transmembrane helix</keyword>
<dbReference type="Proteomes" id="UP001162480">
    <property type="component" value="Chromosome 2"/>
</dbReference>
<accession>A0AA36EZP3</accession>
<gene>
    <name evidence="2" type="ORF">OCTVUL_1B000574</name>
</gene>
<dbReference type="AlphaFoldDB" id="A0AA36EZP3"/>
<sequence>MSPLSTAPIVAYGSSHRRYKYRRVYTSCSFNILKGLLVAAGGGAVVVAVTVVVVVVVVSVAGDWVAFQSSRALKTILSASSRYLYCESKSHEQEKCLGYFCNQEVNNILTDATNSLISSQSSVKYTLQWAITMFHIDSYLHFDMTFLRI</sequence>
<protein>
    <submittedName>
        <fullName evidence="2">Uncharacterized protein</fullName>
    </submittedName>
</protein>
<keyword evidence="3" id="KW-1185">Reference proteome</keyword>
<reference evidence="2" key="1">
    <citation type="submission" date="2023-08" db="EMBL/GenBank/DDBJ databases">
        <authorList>
            <person name="Alioto T."/>
            <person name="Alioto T."/>
            <person name="Gomez Garrido J."/>
        </authorList>
    </citation>
    <scope>NUCLEOTIDE SEQUENCE</scope>
</reference>
<keyword evidence="1" id="KW-0812">Transmembrane</keyword>
<evidence type="ECO:0000313" key="2">
    <source>
        <dbReference type="EMBL" id="CAI9717713.1"/>
    </source>
</evidence>